<dbReference type="GO" id="GO:0008703">
    <property type="term" value="F:5-amino-6-(5-phosphoribosylamino)uracil reductase activity"/>
    <property type="evidence" value="ECO:0007669"/>
    <property type="project" value="InterPro"/>
</dbReference>
<reference evidence="2 3" key="1">
    <citation type="submission" date="2015-09" db="EMBL/GenBank/DDBJ databases">
        <title>Draft genome sequence of Kouleothrix aurantiaca JCM 19913.</title>
        <authorList>
            <person name="Hemp J."/>
        </authorList>
    </citation>
    <scope>NUCLEOTIDE SEQUENCE [LARGE SCALE GENOMIC DNA]</scope>
    <source>
        <strain evidence="2 3">COM-B</strain>
    </source>
</reference>
<accession>A0A0P9D833</accession>
<dbReference type="Gene3D" id="3.40.430.10">
    <property type="entry name" value="Dihydrofolate Reductase, subunit A"/>
    <property type="match status" value="1"/>
</dbReference>
<sequence length="195" mass="20945">MGTTSIEFTISLDGFIAGPNDDISQIFGWYNSGDVELSIEGAPPFRLSRASADFLQKTWSQAGAIVTGRRDFDVSGAWGGKAIMGLPMFVVTHTPPAEWTRPDSPFTFVTEGVPQAIAQAQAVAGAKTVGVGGTQIVQQAFRAGLIDEIILHQVPVLLGAGIRLFDKLGPEPIQLEKLEVVDTPDVTHLRFRVVK</sequence>
<dbReference type="Proteomes" id="UP000050509">
    <property type="component" value="Unassembled WGS sequence"/>
</dbReference>
<gene>
    <name evidence="2" type="ORF">SE17_06160</name>
</gene>
<dbReference type="EMBL" id="LJCR01000127">
    <property type="protein sequence ID" value="KPV54032.1"/>
    <property type="molecule type" value="Genomic_DNA"/>
</dbReference>
<dbReference type="InterPro" id="IPR024072">
    <property type="entry name" value="DHFR-like_dom_sf"/>
</dbReference>
<dbReference type="Pfam" id="PF01872">
    <property type="entry name" value="RibD_C"/>
    <property type="match status" value="1"/>
</dbReference>
<dbReference type="GO" id="GO:0009231">
    <property type="term" value="P:riboflavin biosynthetic process"/>
    <property type="evidence" value="ECO:0007669"/>
    <property type="project" value="InterPro"/>
</dbReference>
<feature type="domain" description="Bacterial bifunctional deaminase-reductase C-terminal" evidence="1">
    <location>
        <begin position="6"/>
        <end position="182"/>
    </location>
</feature>
<name>A0A0P9D833_9CHLR</name>
<dbReference type="PANTHER" id="PTHR38011">
    <property type="entry name" value="DIHYDROFOLATE REDUCTASE FAMILY PROTEIN (AFU_ORTHOLOGUE AFUA_8G06820)"/>
    <property type="match status" value="1"/>
</dbReference>
<comment type="caution">
    <text evidence="2">The sequence shown here is derived from an EMBL/GenBank/DDBJ whole genome shotgun (WGS) entry which is preliminary data.</text>
</comment>
<evidence type="ECO:0000259" key="1">
    <source>
        <dbReference type="Pfam" id="PF01872"/>
    </source>
</evidence>
<dbReference type="SUPFAM" id="SSF53597">
    <property type="entry name" value="Dihydrofolate reductase-like"/>
    <property type="match status" value="1"/>
</dbReference>
<evidence type="ECO:0000313" key="2">
    <source>
        <dbReference type="EMBL" id="KPV54032.1"/>
    </source>
</evidence>
<dbReference type="AlphaFoldDB" id="A0A0P9D833"/>
<dbReference type="PANTHER" id="PTHR38011:SF12">
    <property type="entry name" value="BIFUNCTIONAL DEAMINASE-REDUCTASE DOMAIN PROTEIN"/>
    <property type="match status" value="1"/>
</dbReference>
<organism evidence="2 3">
    <name type="scientific">Kouleothrix aurantiaca</name>
    <dbReference type="NCBI Taxonomy" id="186479"/>
    <lineage>
        <taxon>Bacteria</taxon>
        <taxon>Bacillati</taxon>
        <taxon>Chloroflexota</taxon>
        <taxon>Chloroflexia</taxon>
        <taxon>Chloroflexales</taxon>
        <taxon>Roseiflexineae</taxon>
        <taxon>Roseiflexaceae</taxon>
        <taxon>Kouleothrix</taxon>
    </lineage>
</organism>
<protein>
    <recommendedName>
        <fullName evidence="1">Bacterial bifunctional deaminase-reductase C-terminal domain-containing protein</fullName>
    </recommendedName>
</protein>
<proteinExistence type="predicted"/>
<keyword evidence="3" id="KW-1185">Reference proteome</keyword>
<dbReference type="InterPro" id="IPR050765">
    <property type="entry name" value="Riboflavin_Biosynth_HTPR"/>
</dbReference>
<dbReference type="InterPro" id="IPR002734">
    <property type="entry name" value="RibDG_C"/>
</dbReference>
<evidence type="ECO:0000313" key="3">
    <source>
        <dbReference type="Proteomes" id="UP000050509"/>
    </source>
</evidence>